<dbReference type="InterPro" id="IPR002139">
    <property type="entry name" value="Ribo/fructo_kinase"/>
</dbReference>
<evidence type="ECO:0000259" key="13">
    <source>
        <dbReference type="Pfam" id="PF00294"/>
    </source>
</evidence>
<keyword evidence="12" id="KW-0963">Cytoplasm</keyword>
<comment type="catalytic activity">
    <reaction evidence="12">
        <text>D-ribose + ATP = D-ribose 5-phosphate + ADP + H(+)</text>
        <dbReference type="Rhea" id="RHEA:13697"/>
        <dbReference type="ChEBI" id="CHEBI:15378"/>
        <dbReference type="ChEBI" id="CHEBI:30616"/>
        <dbReference type="ChEBI" id="CHEBI:47013"/>
        <dbReference type="ChEBI" id="CHEBI:78346"/>
        <dbReference type="ChEBI" id="CHEBI:456216"/>
        <dbReference type="EC" id="2.7.1.15"/>
    </reaction>
</comment>
<dbReference type="PANTHER" id="PTHR10584">
    <property type="entry name" value="SUGAR KINASE"/>
    <property type="match status" value="1"/>
</dbReference>
<accession>A0ABU3EEC2</accession>
<feature type="domain" description="Carbohydrate kinase PfkB" evidence="13">
    <location>
        <begin position="1"/>
        <end position="284"/>
    </location>
</feature>
<evidence type="ECO:0000313" key="14">
    <source>
        <dbReference type="EMBL" id="MDT1062549.1"/>
    </source>
</evidence>
<dbReference type="Proteomes" id="UP001251085">
    <property type="component" value="Unassembled WGS sequence"/>
</dbReference>
<gene>
    <name evidence="12" type="primary">rbsK</name>
    <name evidence="14" type="ORF">RM190_11790</name>
</gene>
<feature type="binding site" evidence="12">
    <location>
        <begin position="39"/>
        <end position="43"/>
    </location>
    <ligand>
        <name>substrate</name>
    </ligand>
</feature>
<feature type="binding site" evidence="12">
    <location>
        <position position="273"/>
    </location>
    <ligand>
        <name>K(+)</name>
        <dbReference type="ChEBI" id="CHEBI:29103"/>
    </ligand>
</feature>
<dbReference type="HAMAP" id="MF_01987">
    <property type="entry name" value="Ribokinase"/>
    <property type="match status" value="1"/>
</dbReference>
<dbReference type="EMBL" id="JAVRQI010000008">
    <property type="protein sequence ID" value="MDT1062549.1"/>
    <property type="molecule type" value="Genomic_DNA"/>
</dbReference>
<keyword evidence="15" id="KW-1185">Reference proteome</keyword>
<feature type="active site" description="Proton acceptor" evidence="12">
    <location>
        <position position="240"/>
    </location>
</feature>
<keyword evidence="5 12" id="KW-0479">Metal-binding</keyword>
<evidence type="ECO:0000313" key="15">
    <source>
        <dbReference type="Proteomes" id="UP001251085"/>
    </source>
</evidence>
<comment type="caution">
    <text evidence="14">The sequence shown here is derived from an EMBL/GenBank/DDBJ whole genome shotgun (WGS) entry which is preliminary data.</text>
</comment>
<dbReference type="PRINTS" id="PR00990">
    <property type="entry name" value="RIBOKINASE"/>
</dbReference>
<proteinExistence type="inferred from homology"/>
<dbReference type="PROSITE" id="PS00584">
    <property type="entry name" value="PFKB_KINASES_2"/>
    <property type="match status" value="1"/>
</dbReference>
<dbReference type="InterPro" id="IPR011877">
    <property type="entry name" value="Ribokinase"/>
</dbReference>
<comment type="similarity">
    <text evidence="12">Belongs to the carbohydrate kinase PfkB family. Ribokinase subfamily.</text>
</comment>
<dbReference type="EC" id="2.7.1.15" evidence="2 12"/>
<protein>
    <recommendedName>
        <fullName evidence="3 12">Ribokinase</fullName>
        <shortName evidence="12">RK</shortName>
        <ecNumber evidence="2 12">2.7.1.15</ecNumber>
    </recommendedName>
</protein>
<feature type="binding site" evidence="12">
    <location>
        <position position="234"/>
    </location>
    <ligand>
        <name>K(+)</name>
        <dbReference type="ChEBI" id="CHEBI:29103"/>
    </ligand>
</feature>
<dbReference type="Pfam" id="PF00294">
    <property type="entry name" value="PfkB"/>
    <property type="match status" value="1"/>
</dbReference>
<keyword evidence="11 12" id="KW-0119">Carbohydrate metabolism</keyword>
<feature type="binding site" evidence="12">
    <location>
        <begin position="207"/>
        <end position="212"/>
    </location>
    <ligand>
        <name>ATP</name>
        <dbReference type="ChEBI" id="CHEBI:30616"/>
    </ligand>
</feature>
<feature type="binding site" evidence="12">
    <location>
        <position position="240"/>
    </location>
    <ligand>
        <name>substrate</name>
    </ligand>
</feature>
<evidence type="ECO:0000256" key="1">
    <source>
        <dbReference type="ARBA" id="ARBA00005380"/>
    </source>
</evidence>
<evidence type="ECO:0000256" key="12">
    <source>
        <dbReference type="HAMAP-Rule" id="MF_01987"/>
    </source>
</evidence>
<comment type="function">
    <text evidence="12">Catalyzes the phosphorylation of ribose at O-5 in a reaction requiring ATP and magnesium. The resulting D-ribose-5-phosphate can then be used either for sythesis of nucleotides, histidine, and tryptophan, or as a component of the pentose phosphate pathway.</text>
</comment>
<evidence type="ECO:0000256" key="7">
    <source>
        <dbReference type="ARBA" id="ARBA00022777"/>
    </source>
</evidence>
<feature type="binding site" evidence="12">
    <location>
        <position position="278"/>
    </location>
    <ligand>
        <name>K(+)</name>
        <dbReference type="ChEBI" id="CHEBI:29103"/>
    </ligand>
</feature>
<evidence type="ECO:0000256" key="10">
    <source>
        <dbReference type="ARBA" id="ARBA00022958"/>
    </source>
</evidence>
<evidence type="ECO:0000256" key="2">
    <source>
        <dbReference type="ARBA" id="ARBA00012035"/>
    </source>
</evidence>
<feature type="binding site" evidence="12">
    <location>
        <begin position="11"/>
        <end position="13"/>
    </location>
    <ligand>
        <name>substrate</name>
    </ligand>
</feature>
<dbReference type="InterPro" id="IPR029056">
    <property type="entry name" value="Ribokinase-like"/>
</dbReference>
<dbReference type="Gene3D" id="3.40.1190.20">
    <property type="match status" value="1"/>
</dbReference>
<evidence type="ECO:0000256" key="3">
    <source>
        <dbReference type="ARBA" id="ARBA00016943"/>
    </source>
</evidence>
<evidence type="ECO:0000256" key="8">
    <source>
        <dbReference type="ARBA" id="ARBA00022840"/>
    </source>
</evidence>
<comment type="activity regulation">
    <text evidence="12">Activated by a monovalent cation that binds near, but not in, the active site. The most likely occupant of the site in vivo is potassium. Ion binding induces a conformational change that may alter substrate affinity.</text>
</comment>
<sequence>MAQVVVIGNIALDETLAVEAFPAPGASIAGSAISQSVGGKGANQAIALARALAGVATVRLVAAIGPDPRGQVLAAGVADEPLDAQLTRRDSPTDFSVILRDRNRENTIVTTQDCARAMTPAEAVAALGALGAGDALVLQGNLRPETSLAALAEAGRRGIWRILNPSPVEGCNDAMLAECDLLCVNEGEAEHFGGVARLSQGRVLVRTLGPKGAEVWRDGTLQLAVPGHPVAALDPTGAGDCFLAALVAAMIRHGRRQPEAGDVGLASWAAGICVSRLGTQGAFPSVAEFAAAFTAEGVGAPTGSAQPR</sequence>
<comment type="pathway">
    <text evidence="12">Carbohydrate metabolism; D-ribose degradation; D-ribose 5-phosphate from beta-D-ribopyranose: step 2/2.</text>
</comment>
<organism evidence="14 15">
    <name type="scientific">Paracoccus broussonetiae</name>
    <dbReference type="NCBI Taxonomy" id="3075834"/>
    <lineage>
        <taxon>Bacteria</taxon>
        <taxon>Pseudomonadati</taxon>
        <taxon>Pseudomonadota</taxon>
        <taxon>Alphaproteobacteria</taxon>
        <taxon>Rhodobacterales</taxon>
        <taxon>Paracoccaceae</taxon>
        <taxon>Paracoccus</taxon>
    </lineage>
</organism>
<comment type="similarity">
    <text evidence="1">Belongs to the carbohydrate kinase pfkB family.</text>
</comment>
<reference evidence="15" key="1">
    <citation type="submission" date="2023-07" db="EMBL/GenBank/DDBJ databases">
        <title>Characterization of two Paracoccaceae strains isolated from Phycosphere and proposal of Xinfangfangia lacusdiani sp. nov.</title>
        <authorList>
            <person name="Deng Y."/>
            <person name="Zhang Y.Q."/>
        </authorList>
    </citation>
    <scope>NUCLEOTIDE SEQUENCE [LARGE SCALE GENOMIC DNA]</scope>
    <source>
        <strain evidence="15">CPCC 101403</strain>
    </source>
</reference>
<feature type="binding site" evidence="12">
    <location>
        <begin position="239"/>
        <end position="240"/>
    </location>
    <ligand>
        <name>ATP</name>
        <dbReference type="ChEBI" id="CHEBI:30616"/>
    </ligand>
</feature>
<keyword evidence="6 12" id="KW-0547">Nucleotide-binding</keyword>
<keyword evidence="9 12" id="KW-0460">Magnesium</keyword>
<dbReference type="InterPro" id="IPR011611">
    <property type="entry name" value="PfkB_dom"/>
</dbReference>
<dbReference type="GO" id="GO:0016301">
    <property type="term" value="F:kinase activity"/>
    <property type="evidence" value="ECO:0007669"/>
    <property type="project" value="UniProtKB-KW"/>
</dbReference>
<dbReference type="InterPro" id="IPR002173">
    <property type="entry name" value="Carboh/pur_kinase_PfkB_CS"/>
</dbReference>
<name>A0ABU3EEC2_9RHOB</name>
<dbReference type="SUPFAM" id="SSF53613">
    <property type="entry name" value="Ribokinase-like"/>
    <property type="match status" value="1"/>
</dbReference>
<keyword evidence="10 12" id="KW-0630">Potassium</keyword>
<dbReference type="PANTHER" id="PTHR10584:SF166">
    <property type="entry name" value="RIBOKINASE"/>
    <property type="match status" value="1"/>
</dbReference>
<comment type="caution">
    <text evidence="12">Lacks conserved residue(s) required for the propagation of feature annotation.</text>
</comment>
<evidence type="ECO:0000256" key="4">
    <source>
        <dbReference type="ARBA" id="ARBA00022679"/>
    </source>
</evidence>
<keyword evidence="4 12" id="KW-0808">Transferase</keyword>
<feature type="binding site" evidence="12">
    <location>
        <position position="276"/>
    </location>
    <ligand>
        <name>K(+)</name>
        <dbReference type="ChEBI" id="CHEBI:29103"/>
    </ligand>
</feature>
<comment type="subunit">
    <text evidence="12">Homodimer.</text>
</comment>
<keyword evidence="7 12" id="KW-0418">Kinase</keyword>
<evidence type="ECO:0000256" key="5">
    <source>
        <dbReference type="ARBA" id="ARBA00022723"/>
    </source>
</evidence>
<feature type="binding site" evidence="12">
    <location>
        <position position="185"/>
    </location>
    <ligand>
        <name>ATP</name>
        <dbReference type="ChEBI" id="CHEBI:30616"/>
    </ligand>
</feature>
<evidence type="ECO:0000256" key="6">
    <source>
        <dbReference type="ARBA" id="ARBA00022741"/>
    </source>
</evidence>
<comment type="cofactor">
    <cofactor evidence="12">
        <name>Mg(2+)</name>
        <dbReference type="ChEBI" id="CHEBI:18420"/>
    </cofactor>
    <text evidence="12">Requires a divalent cation, most likely magnesium in vivo, as an electrophilic catalyst to aid phosphoryl group transfer. It is the chelate of the metal and the nucleotide that is the actual substrate.</text>
</comment>
<feature type="binding site" evidence="12">
    <location>
        <position position="236"/>
    </location>
    <ligand>
        <name>K(+)</name>
        <dbReference type="ChEBI" id="CHEBI:29103"/>
    </ligand>
</feature>
<comment type="subcellular location">
    <subcellularLocation>
        <location evidence="12">Cytoplasm</location>
    </subcellularLocation>
</comment>
<keyword evidence="8 12" id="KW-0067">ATP-binding</keyword>
<evidence type="ECO:0000256" key="9">
    <source>
        <dbReference type="ARBA" id="ARBA00022842"/>
    </source>
</evidence>
<evidence type="ECO:0000256" key="11">
    <source>
        <dbReference type="ARBA" id="ARBA00023277"/>
    </source>
</evidence>